<dbReference type="InterPro" id="IPR024705">
    <property type="entry name" value="Ssp411"/>
</dbReference>
<dbReference type="GO" id="GO:0005975">
    <property type="term" value="P:carbohydrate metabolic process"/>
    <property type="evidence" value="ECO:0007669"/>
    <property type="project" value="InterPro"/>
</dbReference>
<dbReference type="InterPro" id="IPR004879">
    <property type="entry name" value="Ssp411-like_TRX"/>
</dbReference>
<evidence type="ECO:0000313" key="3">
    <source>
        <dbReference type="Proteomes" id="UP000276309"/>
    </source>
</evidence>
<dbReference type="PANTHER" id="PTHR42899">
    <property type="entry name" value="SPERMATOGENESIS-ASSOCIATED PROTEIN 20"/>
    <property type="match status" value="1"/>
</dbReference>
<dbReference type="Proteomes" id="UP000276309">
    <property type="component" value="Chromosome"/>
</dbReference>
<dbReference type="AlphaFoldDB" id="A0A3G2L2X2"/>
<reference evidence="2 3" key="1">
    <citation type="submission" date="2018-08" db="EMBL/GenBank/DDBJ databases">
        <title>The reduced genetic potential of extracellular carbohydrate catabolism in Euzebyella marina RN62, a Flavobacteriia bacterium isolated from the hadal water.</title>
        <authorList>
            <person name="Xue C."/>
        </authorList>
    </citation>
    <scope>NUCLEOTIDE SEQUENCE [LARGE SCALE GENOMIC DNA]</scope>
    <source>
        <strain evidence="2 3">RN62</strain>
    </source>
</reference>
<proteinExistence type="predicted"/>
<feature type="domain" description="Spermatogenesis-associated protein 20-like TRX" evidence="1">
    <location>
        <begin position="6"/>
        <end position="159"/>
    </location>
</feature>
<dbReference type="SUPFAM" id="SSF48208">
    <property type="entry name" value="Six-hairpin glycosidases"/>
    <property type="match status" value="1"/>
</dbReference>
<dbReference type="CDD" id="cd02955">
    <property type="entry name" value="SSP411"/>
    <property type="match status" value="1"/>
</dbReference>
<name>A0A3G2L2X2_9FLAO</name>
<dbReference type="Pfam" id="PF03190">
    <property type="entry name" value="Thioredox_DsbH"/>
    <property type="match status" value="1"/>
</dbReference>
<gene>
    <name evidence="2" type="ORF">D1013_04015</name>
</gene>
<organism evidence="2 3">
    <name type="scientific">Euzebyella marina</name>
    <dbReference type="NCBI Taxonomy" id="1761453"/>
    <lineage>
        <taxon>Bacteria</taxon>
        <taxon>Pseudomonadati</taxon>
        <taxon>Bacteroidota</taxon>
        <taxon>Flavobacteriia</taxon>
        <taxon>Flavobacteriales</taxon>
        <taxon>Flavobacteriaceae</taxon>
        <taxon>Euzebyella</taxon>
    </lineage>
</organism>
<dbReference type="Gene3D" id="3.40.30.10">
    <property type="entry name" value="Glutaredoxin"/>
    <property type="match status" value="1"/>
</dbReference>
<protein>
    <submittedName>
        <fullName evidence="2">Thioredoxin domain-containing protein</fullName>
    </submittedName>
</protein>
<dbReference type="PANTHER" id="PTHR42899:SF1">
    <property type="entry name" value="SPERMATOGENESIS-ASSOCIATED PROTEIN 20"/>
    <property type="match status" value="1"/>
</dbReference>
<dbReference type="SUPFAM" id="SSF52833">
    <property type="entry name" value="Thioredoxin-like"/>
    <property type="match status" value="1"/>
</dbReference>
<accession>A0A3G2L2X2</accession>
<evidence type="ECO:0000259" key="1">
    <source>
        <dbReference type="Pfam" id="PF03190"/>
    </source>
</evidence>
<evidence type="ECO:0000313" key="2">
    <source>
        <dbReference type="EMBL" id="AYN66610.1"/>
    </source>
</evidence>
<dbReference type="InterPro" id="IPR036249">
    <property type="entry name" value="Thioredoxin-like_sf"/>
</dbReference>
<dbReference type="KEGG" id="emar:D1013_04015"/>
<dbReference type="PIRSF" id="PIRSF006402">
    <property type="entry name" value="UCP006402_thioredoxin"/>
    <property type="match status" value="1"/>
</dbReference>
<dbReference type="EMBL" id="CP032050">
    <property type="protein sequence ID" value="AYN66610.1"/>
    <property type="molecule type" value="Genomic_DNA"/>
</dbReference>
<dbReference type="RefSeq" id="WP_121847662.1">
    <property type="nucleotide sequence ID" value="NZ_CP032050.1"/>
</dbReference>
<dbReference type="OrthoDB" id="9762614at2"/>
<keyword evidence="3" id="KW-1185">Reference proteome</keyword>
<dbReference type="InterPro" id="IPR008928">
    <property type="entry name" value="6-hairpin_glycosidase_sf"/>
</dbReference>
<dbReference type="Gene3D" id="1.50.10.20">
    <property type="match status" value="1"/>
</dbReference>
<sequence length="682" mass="78789">MSNTYTNALVHESSPYLQQHAHNPVNWVGWSEDILKLARESNKPLLISIGYAACHWCHVMEHECFEDPSVAEIMNSHFINIKVDREERPDIDHIYMDALQMMTGSGGWPLNIVALPDGRPFWGATYVKKNDWMEVLTQLASLYNSDKKRVVEYAQNMEDGIKAINLVELNNQKDLIDIDELSTSVKNWSKYFDLEMGGYNRAPKFMMPVNLNFLLHYATLQHDEAILDYVDVSLTKMAWGGVYDQVGGGFSRYSVDAKWHVPHFEKMLYDNGQLASLYAQAYAATGKELFKEVVEGIIEFVSKELTNQDFGFYSSLDADSLDKSGKLQEGAFYVWEKEELVQLLEDKFEIFASYFNINEYGYWEDKNYVLIRNRSFKQVALDHELSESQLQEIITESLSILKITRQKRPAPRLDDKVLTSWNGLMLKGIIDAYKYLGKGEYLSLALKNAQFILQHLTTTDGGLYHNHKDGKSSINGYLEDYASVIDAFTALYEVTLEETWIETAMKLTNHVISNFYDADNGMFYFTSKKDTYVIRRTVETYDNVIPSSNSIMAKNLFRLSRFFNEENFEKITHQQLKNVQNEIRRNAQSYANWMQLALYFNQPFYEIAITGSEVHEKLNELQRSYIPNALISGAEKKSNLPILKHRFESPDTLIYLCEKGQCQLPRSRSKEVLTQLRQSALH</sequence>